<keyword evidence="2" id="KW-0808">Transferase</keyword>
<dbReference type="CDD" id="cd02440">
    <property type="entry name" value="AdoMet_MTases"/>
    <property type="match status" value="1"/>
</dbReference>
<organism evidence="4 5">
    <name type="scientific">Candidatus Fervidibacter sacchari</name>
    <dbReference type="NCBI Taxonomy" id="1448929"/>
    <lineage>
        <taxon>Bacteria</taxon>
        <taxon>Candidatus Fervidibacterota</taxon>
        <taxon>Candidatus Fervidibacter</taxon>
    </lineage>
</organism>
<gene>
    <name evidence="4" type="ORF">M2350_001566</name>
</gene>
<comment type="caution">
    <text evidence="4">The sequence shown here is derived from an EMBL/GenBank/DDBJ whole genome shotgun (WGS) entry which is preliminary data.</text>
</comment>
<keyword evidence="5" id="KW-1185">Reference proteome</keyword>
<evidence type="ECO:0000256" key="1">
    <source>
        <dbReference type="ARBA" id="ARBA00022603"/>
    </source>
</evidence>
<dbReference type="PROSITE" id="PS51682">
    <property type="entry name" value="SAM_OMT_I"/>
    <property type="match status" value="1"/>
</dbReference>
<dbReference type="InterPro" id="IPR029063">
    <property type="entry name" value="SAM-dependent_MTases_sf"/>
</dbReference>
<dbReference type="InterPro" id="IPR002935">
    <property type="entry name" value="SAM_O-MeTrfase"/>
</dbReference>
<sequence>MSKTVLVLGALGVVIVAVGAWLLGQPSAPEPPAFASDAQRHAWVMNTLLPWMEQFRERYHNVPRSDGEFLRWLVIATKRRKALEIGTANGYSAIWLGLGLEVTKGRLTTIEIKPDLVREAKANLKRAGLLERVVTVVEGDALKVVPQLPDKFDFAFIDIGPRALPFVEAVLPKLTDDAIIAVHRPPFEGALSDYLAAMRKRPEWLTTIVQTGAPTAIVLSVRVPKR</sequence>
<keyword evidence="1" id="KW-0489">Methyltransferase</keyword>
<protein>
    <submittedName>
        <fullName evidence="4">O-methyltransferase YrrM</fullName>
    </submittedName>
</protein>
<evidence type="ECO:0000256" key="2">
    <source>
        <dbReference type="ARBA" id="ARBA00022679"/>
    </source>
</evidence>
<dbReference type="Gene3D" id="3.40.50.150">
    <property type="entry name" value="Vaccinia Virus protein VP39"/>
    <property type="match status" value="1"/>
</dbReference>
<dbReference type="RefSeq" id="WP_259095348.1">
    <property type="nucleotide sequence ID" value="NZ_CP130454.1"/>
</dbReference>
<name>A0ABT2EP04_9BACT</name>
<reference evidence="4 5" key="1">
    <citation type="submission" date="2022-08" db="EMBL/GenBank/DDBJ databases">
        <title>Bacterial and archaeal communities from various locations to study Microbial Dark Matter (Phase II).</title>
        <authorList>
            <person name="Stepanauskas R."/>
        </authorList>
    </citation>
    <scope>NUCLEOTIDE SEQUENCE [LARGE SCALE GENOMIC DNA]</scope>
    <source>
        <strain evidence="4 5">PD1</strain>
    </source>
</reference>
<proteinExistence type="predicted"/>
<dbReference type="Proteomes" id="UP001204798">
    <property type="component" value="Unassembled WGS sequence"/>
</dbReference>
<evidence type="ECO:0000313" key="4">
    <source>
        <dbReference type="EMBL" id="MCS3919166.1"/>
    </source>
</evidence>
<accession>A0ABT2EP04</accession>
<dbReference type="EMBL" id="JANUCP010000002">
    <property type="protein sequence ID" value="MCS3919166.1"/>
    <property type="molecule type" value="Genomic_DNA"/>
</dbReference>
<evidence type="ECO:0000313" key="5">
    <source>
        <dbReference type="Proteomes" id="UP001204798"/>
    </source>
</evidence>
<dbReference type="PANTHER" id="PTHR43167:SF1">
    <property type="entry name" value="PUTATIVE (AFU_ORTHOLOGUE AFUA_6G01830)-RELATED"/>
    <property type="match status" value="1"/>
</dbReference>
<dbReference type="PANTHER" id="PTHR43167">
    <property type="entry name" value="PUTATIVE (AFU_ORTHOLOGUE AFUA_6G01830)-RELATED"/>
    <property type="match status" value="1"/>
</dbReference>
<dbReference type="SUPFAM" id="SSF53335">
    <property type="entry name" value="S-adenosyl-L-methionine-dependent methyltransferases"/>
    <property type="match status" value="1"/>
</dbReference>
<evidence type="ECO:0000256" key="3">
    <source>
        <dbReference type="ARBA" id="ARBA00022691"/>
    </source>
</evidence>
<dbReference type="Pfam" id="PF01596">
    <property type="entry name" value="Methyltransf_3"/>
    <property type="match status" value="1"/>
</dbReference>
<keyword evidence="3" id="KW-0949">S-adenosyl-L-methionine</keyword>